<dbReference type="PROSITE" id="PS50024">
    <property type="entry name" value="SEA"/>
    <property type="match status" value="2"/>
</dbReference>
<dbReference type="RefSeq" id="XP_023571840.1">
    <property type="nucleotide sequence ID" value="XM_023716072.1"/>
</dbReference>
<dbReference type="Gene3D" id="2.60.40.4100">
    <property type="entry name" value="Zona pellucida, ZP-C domain"/>
    <property type="match status" value="1"/>
</dbReference>
<dbReference type="InterPro" id="IPR036645">
    <property type="entry name" value="Elafin-like_sf"/>
</dbReference>
<dbReference type="PROSITE" id="PS51390">
    <property type="entry name" value="WAP"/>
    <property type="match status" value="1"/>
</dbReference>
<keyword evidence="3" id="KW-0677">Repeat</keyword>
<dbReference type="CDD" id="cd00063">
    <property type="entry name" value="FN3"/>
    <property type="match status" value="1"/>
</dbReference>
<keyword evidence="5" id="KW-0325">Glycoprotein</keyword>
<dbReference type="GO" id="GO:0030414">
    <property type="term" value="F:peptidase inhibitor activity"/>
    <property type="evidence" value="ECO:0007669"/>
    <property type="project" value="InterPro"/>
</dbReference>
<feature type="transmembrane region" description="Helical" evidence="8">
    <location>
        <begin position="1320"/>
        <end position="1341"/>
    </location>
</feature>
<feature type="region of interest" description="Disordered" evidence="7">
    <location>
        <begin position="590"/>
        <end position="708"/>
    </location>
</feature>
<evidence type="ECO:0000313" key="16">
    <source>
        <dbReference type="Proteomes" id="UP000515203"/>
    </source>
</evidence>
<dbReference type="PROSITE" id="PS00010">
    <property type="entry name" value="ASX_HYDROXYL"/>
    <property type="match status" value="2"/>
</dbReference>
<dbReference type="GO" id="GO:0005509">
    <property type="term" value="F:calcium ion binding"/>
    <property type="evidence" value="ECO:0007669"/>
    <property type="project" value="InterPro"/>
</dbReference>
<dbReference type="SUPFAM" id="SSF49265">
    <property type="entry name" value="Fibronectin type III"/>
    <property type="match status" value="1"/>
</dbReference>
<dbReference type="InterPro" id="IPR055355">
    <property type="entry name" value="ZP-C"/>
</dbReference>
<evidence type="ECO:0000256" key="4">
    <source>
        <dbReference type="ARBA" id="ARBA00023157"/>
    </source>
</evidence>
<feature type="domain" description="ZP" evidence="13">
    <location>
        <begin position="1036"/>
        <end position="1279"/>
    </location>
</feature>
<dbReference type="InterPro" id="IPR008197">
    <property type="entry name" value="WAP_dom"/>
</dbReference>
<feature type="domain" description="Fibronectin type-III" evidence="12">
    <location>
        <begin position="749"/>
        <end position="835"/>
    </location>
</feature>
<dbReference type="SMART" id="SM00217">
    <property type="entry name" value="WAP"/>
    <property type="match status" value="1"/>
</dbReference>
<dbReference type="OrthoDB" id="10040649at2759"/>
<evidence type="ECO:0000313" key="17">
    <source>
        <dbReference type="RefSeq" id="XP_023571840.1"/>
    </source>
</evidence>
<dbReference type="Gene3D" id="2.60.40.10">
    <property type="entry name" value="Immunoglobulins"/>
    <property type="match status" value="1"/>
</dbReference>
<dbReference type="InterPro" id="IPR000152">
    <property type="entry name" value="EGF-type_Asp/Asn_hydroxyl_site"/>
</dbReference>
<keyword evidence="8" id="KW-0472">Membrane</keyword>
<dbReference type="GeneID" id="101564586"/>
<dbReference type="GO" id="GO:0005576">
    <property type="term" value="C:extracellular region"/>
    <property type="evidence" value="ECO:0007669"/>
    <property type="project" value="InterPro"/>
</dbReference>
<dbReference type="PROSITE" id="PS51041">
    <property type="entry name" value="EMI"/>
    <property type="match status" value="1"/>
</dbReference>
<evidence type="ECO:0000256" key="1">
    <source>
        <dbReference type="ARBA" id="ARBA00022536"/>
    </source>
</evidence>
<dbReference type="Gene3D" id="2.60.40.3210">
    <property type="entry name" value="Zona pellucida, ZP-N domain"/>
    <property type="match status" value="1"/>
</dbReference>
<dbReference type="PROSITE" id="PS50853">
    <property type="entry name" value="FN3"/>
    <property type="match status" value="1"/>
</dbReference>
<protein>
    <submittedName>
        <fullName evidence="17">Uromodulin-like 1</fullName>
    </submittedName>
</protein>
<feature type="compositionally biased region" description="Low complexity" evidence="7">
    <location>
        <begin position="989"/>
        <end position="1006"/>
    </location>
</feature>
<evidence type="ECO:0000259" key="12">
    <source>
        <dbReference type="PROSITE" id="PS50853"/>
    </source>
</evidence>
<feature type="compositionally biased region" description="Polar residues" evidence="7">
    <location>
        <begin position="592"/>
        <end position="607"/>
    </location>
</feature>
<dbReference type="InterPro" id="IPR003961">
    <property type="entry name" value="FN3_dom"/>
</dbReference>
<sequence>MPGMLGLALLALASTSTIGLSWASGFTETGLSLLSYQLCSYQETRTVKRVEVVQKSHVTDVACGGWVLWRQCPKTVYTTQYLTVEVPESKNVTNCCEGYEQLGLYCVLPLNQTTLFTSRPGVCPTAAPETPVSPCSSDADCPGLQKCCPQSGGHHCVAPTPQDVAATAEGRPISWYNVTVRVKMDFEDLRRVDPELQNHTRLLCSLVVSALQPLDSNVHYLDSAGAEPSSTVSRLLLGLPQVLSVANVSAMLDNIMRRVCEVIGIQVQDVDECAYDGLHACSGGQQCLNLEGSYQCVSPQELTSPPQPLSHMDKDCPPIQDHVALNVTSSDFQVSWNMSASRSHDFYVQVYQGEQLLRSTWTSGLALWVSGLDAGELYTVRTSYQGCGANISSVLIVKTDARVFEVIIRITNRNLTEQLLNHSSEEYRNFSGQLLSEAENSFSRAASDLHRKGKLRLELVALQAGSLVATLRVTVRDPEFPVGVSTLAPVLQLLRASTMFEIDPQGTRVQDRDECAHSSEHDCSPTARCVNLEGSYTCQCRTVRDANPARPGRACEGDVVSPTGHHRSAATGVTALALSTGTTALVPEFPTLSLSSRNPGVTTTGAQVPTPGPLPKRESGGTFGQDRNSTGPGREEERPTVDPGPGVASPAFSSSTPRPRPGFSHGTTGSPLHSPGQLLGNITMEPPTLPTPTNGPAGHVEWHPSHPTEGMALQSTALRLEDPAPSPFRDSLSVPTSVMPETSTCVPVPIRKVTVSNMTSTSFHLAWVADITLHPTFYLTATAPQSPAVGLETQELSAELSELEPGVLYLVEITAKACGKEGARTRLKVRTVAQKLRGKVRIVNVRYSKSFRNTSSEEYRGFLDLFSRTVRKSLPASLRQHMDTGGIRMNVTCISNGSIVVEFDLLITVAVDVKEVSATFLDALGNMSQLEVVRSDTFIWDYDECEKKEDDCVPGTSCRNTLGSFTCSCEGRAPDSQVEYSGRACADGSPESSTPASSPEQHSALTGTSTTLLLGTRPEPQGPPPRLNLTGAVRVLCEIERVGIAIQKRFLQQEAIPESSLYLGQPSCNASLSNGSHVLLAAGWGECGTLVQSNKTSTVVKTVLRNDRFPDGVIHHRTIQSPIRCVFRNDLLTSLGYTPKWGVYTVTEDLHGAGKFVTEMQLFIGDSPIPQNYSVSANDDIKIQVGLDGQKSSLKVVLTECWATPSSDAWDPVTFGFINNSCPVPNTYTSVIQNGDSSKAQFKLRIFSFINNSIVYLHCKLRVCMESPGTTCKINCNDFRFLRSTEGSKVLEISWGPLLRAAGGSEDTLLSVKPHLSTSYVVLITGATLAVVAGAVTLLILRYQKTTGKYNFRMQPDSFGYEAFSG</sequence>
<evidence type="ECO:0000256" key="2">
    <source>
        <dbReference type="ARBA" id="ARBA00022729"/>
    </source>
</evidence>
<keyword evidence="2 9" id="KW-0732">Signal</keyword>
<evidence type="ECO:0000259" key="13">
    <source>
        <dbReference type="PROSITE" id="PS51034"/>
    </source>
</evidence>
<evidence type="ECO:0000259" key="10">
    <source>
        <dbReference type="PROSITE" id="PS50024"/>
    </source>
</evidence>
<feature type="domain" description="EGF-like" evidence="11">
    <location>
        <begin position="511"/>
        <end position="556"/>
    </location>
</feature>
<feature type="region of interest" description="Disordered" evidence="7">
    <location>
        <begin position="721"/>
        <end position="741"/>
    </location>
</feature>
<keyword evidence="16" id="KW-1185">Reference proteome</keyword>
<keyword evidence="8" id="KW-1133">Transmembrane helix</keyword>
<evidence type="ECO:0000259" key="11">
    <source>
        <dbReference type="PROSITE" id="PS50026"/>
    </source>
</evidence>
<dbReference type="InterPro" id="IPR042235">
    <property type="entry name" value="ZP-C_dom"/>
</dbReference>
<evidence type="ECO:0000259" key="15">
    <source>
        <dbReference type="PROSITE" id="PS51390"/>
    </source>
</evidence>
<dbReference type="InterPro" id="IPR018097">
    <property type="entry name" value="EGF_Ca-bd_CS"/>
</dbReference>
<dbReference type="PANTHER" id="PTHR14002:SF22">
    <property type="entry name" value="UROMODULIN-LIKE 1"/>
    <property type="match status" value="1"/>
</dbReference>
<dbReference type="CTD" id="89766"/>
<dbReference type="SUPFAM" id="SSF57256">
    <property type="entry name" value="Elafin-like"/>
    <property type="match status" value="1"/>
</dbReference>
<dbReference type="PROSITE" id="PS50026">
    <property type="entry name" value="EGF_3"/>
    <property type="match status" value="2"/>
</dbReference>
<feature type="domain" description="EMI" evidence="14">
    <location>
        <begin position="35"/>
        <end position="108"/>
    </location>
</feature>
<dbReference type="CDD" id="cd00199">
    <property type="entry name" value="WAP"/>
    <property type="match status" value="1"/>
</dbReference>
<dbReference type="InterPro" id="IPR001507">
    <property type="entry name" value="ZP_dom"/>
</dbReference>
<feature type="region of interest" description="Disordered" evidence="7">
    <location>
        <begin position="547"/>
        <end position="566"/>
    </location>
</feature>
<dbReference type="CDD" id="cd00054">
    <property type="entry name" value="EGF_CA"/>
    <property type="match status" value="3"/>
</dbReference>
<dbReference type="InterPro" id="IPR011489">
    <property type="entry name" value="EMI_domain"/>
</dbReference>
<dbReference type="InterPro" id="IPR036116">
    <property type="entry name" value="FN3_sf"/>
</dbReference>
<evidence type="ECO:0000256" key="5">
    <source>
        <dbReference type="ARBA" id="ARBA00023180"/>
    </source>
</evidence>
<comment type="caution">
    <text evidence="6">Lacks conserved residue(s) required for the propagation of feature annotation.</text>
</comment>
<dbReference type="Pfam" id="PF07645">
    <property type="entry name" value="EGF_CA"/>
    <property type="match status" value="3"/>
</dbReference>
<dbReference type="Proteomes" id="UP000515203">
    <property type="component" value="Unplaced"/>
</dbReference>
<dbReference type="InterPro" id="IPR001881">
    <property type="entry name" value="EGF-like_Ca-bd_dom"/>
</dbReference>
<dbReference type="FunCoup" id="A0A6P6EHP3">
    <property type="interactions" value="69"/>
</dbReference>
<dbReference type="PANTHER" id="PTHR14002">
    <property type="entry name" value="ENDOGLIN/TGF-BETA RECEPTOR TYPE III"/>
    <property type="match status" value="1"/>
</dbReference>
<dbReference type="InterPro" id="IPR000082">
    <property type="entry name" value="SEA_dom"/>
</dbReference>
<keyword evidence="4" id="KW-1015">Disulfide bond</keyword>
<dbReference type="FunFam" id="2.10.25.10:FF:000038">
    <property type="entry name" value="Fibrillin 2"/>
    <property type="match status" value="1"/>
</dbReference>
<proteinExistence type="predicted"/>
<keyword evidence="8" id="KW-0812">Transmembrane</keyword>
<feature type="signal peptide" evidence="9">
    <location>
        <begin position="1"/>
        <end position="23"/>
    </location>
</feature>
<accession>A0A6P6EHP3</accession>
<evidence type="ECO:0000256" key="3">
    <source>
        <dbReference type="ARBA" id="ARBA00022737"/>
    </source>
</evidence>
<reference evidence="17" key="1">
    <citation type="submission" date="2025-08" db="UniProtKB">
        <authorList>
            <consortium name="RefSeq"/>
        </authorList>
    </citation>
    <scope>IDENTIFICATION</scope>
</reference>
<feature type="domain" description="WAP" evidence="15">
    <location>
        <begin position="116"/>
        <end position="160"/>
    </location>
</feature>
<evidence type="ECO:0000256" key="6">
    <source>
        <dbReference type="PROSITE-ProRule" id="PRU00076"/>
    </source>
</evidence>
<dbReference type="InterPro" id="IPR009030">
    <property type="entry name" value="Growth_fac_rcpt_cys_sf"/>
</dbReference>
<evidence type="ECO:0000259" key="14">
    <source>
        <dbReference type="PROSITE" id="PS51041"/>
    </source>
</evidence>
<dbReference type="Gene3D" id="4.10.75.10">
    <property type="entry name" value="Elafin-like"/>
    <property type="match status" value="1"/>
</dbReference>
<feature type="chain" id="PRO_5028028058" evidence="9">
    <location>
        <begin position="24"/>
        <end position="1366"/>
    </location>
</feature>
<organism evidence="16 17">
    <name type="scientific">Octodon degus</name>
    <name type="common">Degu</name>
    <name type="synonym">Sciurus degus</name>
    <dbReference type="NCBI Taxonomy" id="10160"/>
    <lineage>
        <taxon>Eukaryota</taxon>
        <taxon>Metazoa</taxon>
        <taxon>Chordata</taxon>
        <taxon>Craniata</taxon>
        <taxon>Vertebrata</taxon>
        <taxon>Euteleostomi</taxon>
        <taxon>Mammalia</taxon>
        <taxon>Eutheria</taxon>
        <taxon>Euarchontoglires</taxon>
        <taxon>Glires</taxon>
        <taxon>Rodentia</taxon>
        <taxon>Hystricomorpha</taxon>
        <taxon>Octodontidae</taxon>
        <taxon>Octodon</taxon>
    </lineage>
</organism>
<feature type="domain" description="EGF-like" evidence="11">
    <location>
        <begin position="941"/>
        <end position="986"/>
    </location>
</feature>
<dbReference type="SMART" id="SM00060">
    <property type="entry name" value="FN3"/>
    <property type="match status" value="2"/>
</dbReference>
<dbReference type="SUPFAM" id="SSF57184">
    <property type="entry name" value="Growth factor receptor domain"/>
    <property type="match status" value="1"/>
</dbReference>
<keyword evidence="1 6" id="KW-0245">EGF-like domain</keyword>
<dbReference type="PRINTS" id="PR00023">
    <property type="entry name" value="ZPELLUCIDA"/>
</dbReference>
<dbReference type="InterPro" id="IPR013783">
    <property type="entry name" value="Ig-like_fold"/>
</dbReference>
<dbReference type="PROSITE" id="PS51034">
    <property type="entry name" value="ZP_2"/>
    <property type="match status" value="1"/>
</dbReference>
<dbReference type="SMART" id="SM00179">
    <property type="entry name" value="EGF_CA"/>
    <property type="match status" value="3"/>
</dbReference>
<evidence type="ECO:0000256" key="9">
    <source>
        <dbReference type="SAM" id="SignalP"/>
    </source>
</evidence>
<evidence type="ECO:0000256" key="8">
    <source>
        <dbReference type="SAM" id="Phobius"/>
    </source>
</evidence>
<gene>
    <name evidence="17" type="primary">Umodl1</name>
</gene>
<dbReference type="Pfam" id="PF00095">
    <property type="entry name" value="WAP"/>
    <property type="match status" value="1"/>
</dbReference>
<dbReference type="InterPro" id="IPR000742">
    <property type="entry name" value="EGF"/>
</dbReference>
<dbReference type="SMART" id="SM00181">
    <property type="entry name" value="EGF"/>
    <property type="match status" value="2"/>
</dbReference>
<feature type="domain" description="SEA" evidence="10">
    <location>
        <begin position="400"/>
        <end position="514"/>
    </location>
</feature>
<dbReference type="Gene3D" id="2.10.25.10">
    <property type="entry name" value="Laminin"/>
    <property type="match status" value="3"/>
</dbReference>
<evidence type="ECO:0000256" key="7">
    <source>
        <dbReference type="SAM" id="MobiDB-lite"/>
    </source>
</evidence>
<dbReference type="GO" id="GO:0071944">
    <property type="term" value="C:cell periphery"/>
    <property type="evidence" value="ECO:0007669"/>
    <property type="project" value="UniProtKB-ARBA"/>
</dbReference>
<feature type="domain" description="SEA" evidence="10">
    <location>
        <begin position="832"/>
        <end position="944"/>
    </location>
</feature>
<dbReference type="InterPro" id="IPR049883">
    <property type="entry name" value="NOTCH1_EGF-like"/>
</dbReference>
<dbReference type="Pfam" id="PF00100">
    <property type="entry name" value="Zona_pellucida"/>
    <property type="match status" value="1"/>
</dbReference>
<feature type="region of interest" description="Disordered" evidence="7">
    <location>
        <begin position="980"/>
        <end position="1006"/>
    </location>
</feature>
<dbReference type="InParanoid" id="A0A6P6EHP3"/>
<dbReference type="PROSITE" id="PS01187">
    <property type="entry name" value="EGF_CA"/>
    <property type="match status" value="3"/>
</dbReference>
<dbReference type="InterPro" id="IPR048290">
    <property type="entry name" value="ZP_chr"/>
</dbReference>
<name>A0A6P6EHP3_OCTDE</name>
<dbReference type="SMART" id="SM00241">
    <property type="entry name" value="ZP"/>
    <property type="match status" value="1"/>
</dbReference>